<name>S8E4X9_FOMSC</name>
<reference evidence="6 7" key="1">
    <citation type="journal article" date="2012" name="Science">
        <title>The Paleozoic origin of enzymatic lignin decomposition reconstructed from 31 fungal genomes.</title>
        <authorList>
            <person name="Floudas D."/>
            <person name="Binder M."/>
            <person name="Riley R."/>
            <person name="Barry K."/>
            <person name="Blanchette R.A."/>
            <person name="Henrissat B."/>
            <person name="Martinez A.T."/>
            <person name="Otillar R."/>
            <person name="Spatafora J.W."/>
            <person name="Yadav J.S."/>
            <person name="Aerts A."/>
            <person name="Benoit I."/>
            <person name="Boyd A."/>
            <person name="Carlson A."/>
            <person name="Copeland A."/>
            <person name="Coutinho P.M."/>
            <person name="de Vries R.P."/>
            <person name="Ferreira P."/>
            <person name="Findley K."/>
            <person name="Foster B."/>
            <person name="Gaskell J."/>
            <person name="Glotzer D."/>
            <person name="Gorecki P."/>
            <person name="Heitman J."/>
            <person name="Hesse C."/>
            <person name="Hori C."/>
            <person name="Igarashi K."/>
            <person name="Jurgens J.A."/>
            <person name="Kallen N."/>
            <person name="Kersten P."/>
            <person name="Kohler A."/>
            <person name="Kuees U."/>
            <person name="Kumar T.K.A."/>
            <person name="Kuo A."/>
            <person name="LaButti K."/>
            <person name="Larrondo L.F."/>
            <person name="Lindquist E."/>
            <person name="Ling A."/>
            <person name="Lombard V."/>
            <person name="Lucas S."/>
            <person name="Lundell T."/>
            <person name="Martin R."/>
            <person name="McLaughlin D.J."/>
            <person name="Morgenstern I."/>
            <person name="Morin E."/>
            <person name="Murat C."/>
            <person name="Nagy L.G."/>
            <person name="Nolan M."/>
            <person name="Ohm R.A."/>
            <person name="Patyshakuliyeva A."/>
            <person name="Rokas A."/>
            <person name="Ruiz-Duenas F.J."/>
            <person name="Sabat G."/>
            <person name="Salamov A."/>
            <person name="Samejima M."/>
            <person name="Schmutz J."/>
            <person name="Slot J.C."/>
            <person name="St John F."/>
            <person name="Stenlid J."/>
            <person name="Sun H."/>
            <person name="Sun S."/>
            <person name="Syed K."/>
            <person name="Tsang A."/>
            <person name="Wiebenga A."/>
            <person name="Young D."/>
            <person name="Pisabarro A."/>
            <person name="Eastwood D.C."/>
            <person name="Martin F."/>
            <person name="Cullen D."/>
            <person name="Grigoriev I.V."/>
            <person name="Hibbett D.S."/>
        </authorList>
    </citation>
    <scope>NUCLEOTIDE SEQUENCE</scope>
    <source>
        <strain evidence="7">FP-58527</strain>
    </source>
</reference>
<dbReference type="AlphaFoldDB" id="S8E4X9"/>
<feature type="non-terminal residue" evidence="6">
    <location>
        <position position="1"/>
    </location>
</feature>
<evidence type="ECO:0000256" key="4">
    <source>
        <dbReference type="PROSITE-ProRule" id="PRU00146"/>
    </source>
</evidence>
<accession>S8E4X9</accession>
<evidence type="ECO:0000256" key="2">
    <source>
        <dbReference type="ARBA" id="ARBA00022771"/>
    </source>
</evidence>
<organism evidence="6 7">
    <name type="scientific">Fomitopsis schrenkii</name>
    <name type="common">Brown rot fungus</name>
    <dbReference type="NCBI Taxonomy" id="2126942"/>
    <lineage>
        <taxon>Eukaryota</taxon>
        <taxon>Fungi</taxon>
        <taxon>Dikarya</taxon>
        <taxon>Basidiomycota</taxon>
        <taxon>Agaricomycotina</taxon>
        <taxon>Agaricomycetes</taxon>
        <taxon>Polyporales</taxon>
        <taxon>Fomitopsis</taxon>
    </lineage>
</organism>
<dbReference type="HOGENOM" id="CLU_2855849_0_0_1"/>
<dbReference type="InterPro" id="IPR019787">
    <property type="entry name" value="Znf_PHD-finger"/>
</dbReference>
<dbReference type="SUPFAM" id="SSF57903">
    <property type="entry name" value="FYVE/PHD zinc finger"/>
    <property type="match status" value="1"/>
</dbReference>
<feature type="domain" description="PHD-type" evidence="5">
    <location>
        <begin position="1"/>
        <end position="65"/>
    </location>
</feature>
<gene>
    <name evidence="6" type="ORF">FOMPIDRAFT_1086364</name>
</gene>
<proteinExistence type="predicted"/>
<dbReference type="PROSITE" id="PS50016">
    <property type="entry name" value="ZF_PHD_2"/>
    <property type="match status" value="1"/>
</dbReference>
<dbReference type="Gene3D" id="3.30.40.10">
    <property type="entry name" value="Zinc/RING finger domain, C3HC4 (zinc finger)"/>
    <property type="match status" value="1"/>
</dbReference>
<evidence type="ECO:0000256" key="1">
    <source>
        <dbReference type="ARBA" id="ARBA00022723"/>
    </source>
</evidence>
<evidence type="ECO:0000259" key="5">
    <source>
        <dbReference type="PROSITE" id="PS50016"/>
    </source>
</evidence>
<dbReference type="InterPro" id="IPR013083">
    <property type="entry name" value="Znf_RING/FYVE/PHD"/>
</dbReference>
<dbReference type="Proteomes" id="UP000015241">
    <property type="component" value="Unassembled WGS sequence"/>
</dbReference>
<keyword evidence="7" id="KW-1185">Reference proteome</keyword>
<protein>
    <recommendedName>
        <fullName evidence="5">PHD-type domain-containing protein</fullName>
    </recommendedName>
</protein>
<dbReference type="OrthoDB" id="10033786at2759"/>
<dbReference type="EMBL" id="KE504165">
    <property type="protein sequence ID" value="EPS98458.1"/>
    <property type="molecule type" value="Genomic_DNA"/>
</dbReference>
<dbReference type="STRING" id="743788.S8E4X9"/>
<dbReference type="InParanoid" id="S8E4X9"/>
<keyword evidence="1" id="KW-0479">Metal-binding</keyword>
<dbReference type="GO" id="GO:0008270">
    <property type="term" value="F:zinc ion binding"/>
    <property type="evidence" value="ECO:0007669"/>
    <property type="project" value="UniProtKB-KW"/>
</dbReference>
<sequence length="65" mass="7461">CVRCNQTVHTPAKFLVECCKCQRAWHHPCHIPPVKEAELLNRMEADENGRPAEGLCAWVCRRCSK</sequence>
<evidence type="ECO:0000256" key="3">
    <source>
        <dbReference type="ARBA" id="ARBA00022833"/>
    </source>
</evidence>
<evidence type="ECO:0000313" key="7">
    <source>
        <dbReference type="Proteomes" id="UP000015241"/>
    </source>
</evidence>
<keyword evidence="3" id="KW-0862">Zinc</keyword>
<evidence type="ECO:0000313" key="6">
    <source>
        <dbReference type="EMBL" id="EPS98458.1"/>
    </source>
</evidence>
<dbReference type="InterPro" id="IPR011011">
    <property type="entry name" value="Znf_FYVE_PHD"/>
</dbReference>
<feature type="non-terminal residue" evidence="6">
    <location>
        <position position="65"/>
    </location>
</feature>
<keyword evidence="2 4" id="KW-0863">Zinc-finger</keyword>